<keyword evidence="4" id="KW-0862">Zinc</keyword>
<keyword evidence="3 6" id="KW-0863">Zinc-finger</keyword>
<dbReference type="InterPro" id="IPR013083">
    <property type="entry name" value="Znf_RING/FYVE/PHD"/>
</dbReference>
<proteinExistence type="predicted"/>
<feature type="compositionally biased region" description="Polar residues" evidence="7">
    <location>
        <begin position="432"/>
        <end position="445"/>
    </location>
</feature>
<dbReference type="KEGG" id="btab:109040010"/>
<dbReference type="PROSITE" id="PS00518">
    <property type="entry name" value="ZF_RING_1"/>
    <property type="match status" value="1"/>
</dbReference>
<feature type="compositionally biased region" description="Basic and acidic residues" evidence="7">
    <location>
        <begin position="1104"/>
        <end position="1134"/>
    </location>
</feature>
<feature type="compositionally biased region" description="Polar residues" evidence="7">
    <location>
        <begin position="990"/>
        <end position="1004"/>
    </location>
</feature>
<feature type="compositionally biased region" description="Basic and acidic residues" evidence="7">
    <location>
        <begin position="408"/>
        <end position="431"/>
    </location>
</feature>
<feature type="compositionally biased region" description="Polar residues" evidence="7">
    <location>
        <begin position="1152"/>
        <end position="1161"/>
    </location>
</feature>
<name>A0A9P0F1W6_BEMTA</name>
<protein>
    <recommendedName>
        <fullName evidence="8">RING-type domain-containing protein</fullName>
    </recommendedName>
</protein>
<feature type="region of interest" description="Disordered" evidence="7">
    <location>
        <begin position="535"/>
        <end position="572"/>
    </location>
</feature>
<dbReference type="GO" id="GO:0000122">
    <property type="term" value="P:negative regulation of transcription by RNA polymerase II"/>
    <property type="evidence" value="ECO:0007669"/>
    <property type="project" value="TreeGrafter"/>
</dbReference>
<keyword evidence="5" id="KW-0539">Nucleus</keyword>
<feature type="compositionally biased region" description="Basic and acidic residues" evidence="7">
    <location>
        <begin position="876"/>
        <end position="937"/>
    </location>
</feature>
<dbReference type="PANTHER" id="PTHR10825">
    <property type="entry name" value="RING FINGER DOMAIN-CONTAINING, POLYCOMB GROUP COMPONENT"/>
    <property type="match status" value="1"/>
</dbReference>
<dbReference type="EMBL" id="OU963863">
    <property type="protein sequence ID" value="CAH0384867.1"/>
    <property type="molecule type" value="Genomic_DNA"/>
</dbReference>
<evidence type="ECO:0000256" key="6">
    <source>
        <dbReference type="PROSITE-ProRule" id="PRU00175"/>
    </source>
</evidence>
<dbReference type="Proteomes" id="UP001152759">
    <property type="component" value="Chromosome 2"/>
</dbReference>
<dbReference type="Pfam" id="PF13923">
    <property type="entry name" value="zf-C3HC4_2"/>
    <property type="match status" value="1"/>
</dbReference>
<dbReference type="PANTHER" id="PTHR10825:SF29">
    <property type="entry name" value="POLYCOMB GROUP RING FINGER PROTEIN 1"/>
    <property type="match status" value="1"/>
</dbReference>
<reference evidence="9" key="1">
    <citation type="submission" date="2021-12" db="EMBL/GenBank/DDBJ databases">
        <authorList>
            <person name="King R."/>
        </authorList>
    </citation>
    <scope>NUCLEOTIDE SEQUENCE</scope>
</reference>
<evidence type="ECO:0000259" key="8">
    <source>
        <dbReference type="PROSITE" id="PS50089"/>
    </source>
</evidence>
<dbReference type="Gene3D" id="3.30.40.10">
    <property type="entry name" value="Zinc/RING finger domain, C3HC4 (zinc finger)"/>
    <property type="match status" value="1"/>
</dbReference>
<feature type="region of interest" description="Disordered" evidence="7">
    <location>
        <begin position="666"/>
        <end position="729"/>
    </location>
</feature>
<dbReference type="InterPro" id="IPR017907">
    <property type="entry name" value="Znf_RING_CS"/>
</dbReference>
<evidence type="ECO:0000256" key="5">
    <source>
        <dbReference type="ARBA" id="ARBA00023242"/>
    </source>
</evidence>
<feature type="domain" description="RING-type" evidence="8">
    <location>
        <begin position="17"/>
        <end position="56"/>
    </location>
</feature>
<feature type="region of interest" description="Disordered" evidence="7">
    <location>
        <begin position="800"/>
        <end position="825"/>
    </location>
</feature>
<evidence type="ECO:0000256" key="7">
    <source>
        <dbReference type="SAM" id="MobiDB-lite"/>
    </source>
</evidence>
<sequence length="1239" mass="135841">MFPQKVAVREMNPHLICTLCGGYFIDATTIIECLHSFCKSCIVKHLETSKYCPICDVQVHKTRPLENIRPDHILQEIVYKLVPGLYQNEMRCRREFYRKNGENVPASHEAKGEISDECSIFFPEESIMLSLEYNNDGNPSNSHESSCGKRYLQCPAAVTILHLQKLIRSKFGLTQNCKVNFFSKDELLPEFLSLLDIAYIFQWRRKTPLHLSYQILEVKSQIIKPDPEVKEESAPASENVIPSETDKITSLEVAPKVGKVEKEGNEKWQEVQLQISENGVMSAEASSKYESKEKPTEKEKSSKPEAKTENTKQKVLTSEERTKVDGSKLICKESQNTAPKQKLKNEVLDVRNTPVKTTCEVSVTTVKSTAHGVSSPRMPQKDTIDNLKAEVSISISRDNVTKVYENSKANDKVCKPREVQKPESEDLKVRSNDSNVRPNDSNVKSESIWKPTQSVDKSKKVCKVEPSLMGLPCGLSIIQRPAMKTYPGSKATAAGKEPVDGLKAIAGLSKEVSIKPIVSISTSSAPLLNKTDVSSSLKIPSSAPPIVPPSLSKKPTPIRYKTLKSPTKPWNPSIPRSALLMMKHNSEDPNQLKTNVKPPKFFKMRNVPRYLGAPASGVKPLYQAAETSTTNCEPPNKLDMNAHKSGNSSVTLMKIDPKTLSPIVVSSACSSPSLSPNSTVTHPKKSPLPPPYTPGSPKQSPMSKSKPIINNKTPAHGTPIPSPAHSSSMLSPNSFFSAANPLMYPGFPHPFSHPDSANRLLASAATSPDLMRAMSSLCSPAFHPSLSILFNSHQVGFPSLSPPSKPMSKNVPPKQSPPVPSSVPLSISVSSPNIYTPTLSKPKKPIMEQMRTRPNLTVETSRYNVGCANGFLPSPTERHSSPKVVGKSECDKKVSKKPESVAKSKPDVKPAPVDKSKVEKMELDYVNPSKKEGKNTLDCDMPVSSNKRLKRDDALESNNNFKEDMNVACRKPTDNKSIPAVSKGSDIKSESNPVSRPNDFNSVNRPFDPSSVSRPKESNLVHQSSEPSVVNQSKECSFVNPSKESNINRSVESSSGQSTEPSVASRPKSSSSTNQTNDTNSVCQKNDSTTVNVSTESSPVTQLKEVKSDKERTINENRNDTKEKNKENGDRSKIDSSSLSNGNKTEIAPVEENSTVANKSSVEIKDKTVIPNDSNKLSSLKENTSISENSSNSENFADQTNNVSKSEVSLNTVNNNCKALSDTKKIDCLTGNDPVNQVN</sequence>
<dbReference type="CDD" id="cd17082">
    <property type="entry name" value="RAWUL_PCGF2_like"/>
    <property type="match status" value="1"/>
</dbReference>
<dbReference type="GO" id="GO:0008270">
    <property type="term" value="F:zinc ion binding"/>
    <property type="evidence" value="ECO:0007669"/>
    <property type="project" value="UniProtKB-KW"/>
</dbReference>
<dbReference type="InterPro" id="IPR001841">
    <property type="entry name" value="Znf_RING"/>
</dbReference>
<evidence type="ECO:0000256" key="4">
    <source>
        <dbReference type="ARBA" id="ARBA00022833"/>
    </source>
</evidence>
<organism evidence="9 10">
    <name type="scientific">Bemisia tabaci</name>
    <name type="common">Sweetpotato whitefly</name>
    <name type="synonym">Aleurodes tabaci</name>
    <dbReference type="NCBI Taxonomy" id="7038"/>
    <lineage>
        <taxon>Eukaryota</taxon>
        <taxon>Metazoa</taxon>
        <taxon>Ecdysozoa</taxon>
        <taxon>Arthropoda</taxon>
        <taxon>Hexapoda</taxon>
        <taxon>Insecta</taxon>
        <taxon>Pterygota</taxon>
        <taxon>Neoptera</taxon>
        <taxon>Paraneoptera</taxon>
        <taxon>Hemiptera</taxon>
        <taxon>Sternorrhyncha</taxon>
        <taxon>Aleyrodoidea</taxon>
        <taxon>Aleyrodidae</taxon>
        <taxon>Aleyrodinae</taxon>
        <taxon>Bemisia</taxon>
    </lineage>
</organism>
<dbReference type="GO" id="GO:0035102">
    <property type="term" value="C:PRC1 complex"/>
    <property type="evidence" value="ECO:0007669"/>
    <property type="project" value="TreeGrafter"/>
</dbReference>
<comment type="subcellular location">
    <subcellularLocation>
        <location evidence="1">Nucleus</location>
    </subcellularLocation>
</comment>
<dbReference type="Pfam" id="PF16207">
    <property type="entry name" value="RAWUL"/>
    <property type="match status" value="1"/>
</dbReference>
<feature type="region of interest" description="Disordered" evidence="7">
    <location>
        <begin position="407"/>
        <end position="445"/>
    </location>
</feature>
<feature type="compositionally biased region" description="Polar residues" evidence="7">
    <location>
        <begin position="1020"/>
        <end position="1061"/>
    </location>
</feature>
<evidence type="ECO:0000256" key="3">
    <source>
        <dbReference type="ARBA" id="ARBA00022771"/>
    </source>
</evidence>
<evidence type="ECO:0000256" key="2">
    <source>
        <dbReference type="ARBA" id="ARBA00022723"/>
    </source>
</evidence>
<keyword evidence="2" id="KW-0479">Metal-binding</keyword>
<dbReference type="SMART" id="SM00184">
    <property type="entry name" value="RING"/>
    <property type="match status" value="1"/>
</dbReference>
<evidence type="ECO:0000313" key="10">
    <source>
        <dbReference type="Proteomes" id="UP001152759"/>
    </source>
</evidence>
<feature type="compositionally biased region" description="Low complexity" evidence="7">
    <location>
        <begin position="1182"/>
        <end position="1195"/>
    </location>
</feature>
<evidence type="ECO:0000256" key="1">
    <source>
        <dbReference type="ARBA" id="ARBA00004123"/>
    </source>
</evidence>
<feature type="compositionally biased region" description="Polar residues" evidence="7">
    <location>
        <begin position="1082"/>
        <end position="1101"/>
    </location>
</feature>
<gene>
    <name evidence="9" type="ORF">BEMITA_LOCUS4153</name>
</gene>
<feature type="compositionally biased region" description="Polar residues" evidence="7">
    <location>
        <begin position="1135"/>
        <end position="1144"/>
    </location>
</feature>
<feature type="compositionally biased region" description="Low complexity" evidence="7">
    <location>
        <begin position="1062"/>
        <end position="1081"/>
    </location>
</feature>
<dbReference type="FunFam" id="3.30.40.10:FF:000122">
    <property type="entry name" value="polycomb group RING finger protein 1"/>
    <property type="match status" value="1"/>
</dbReference>
<dbReference type="InterPro" id="IPR032443">
    <property type="entry name" value="RAWUL"/>
</dbReference>
<dbReference type="AlphaFoldDB" id="A0A9P0F1W6"/>
<feature type="region of interest" description="Disordered" evidence="7">
    <location>
        <begin position="279"/>
        <end position="345"/>
    </location>
</feature>
<feature type="compositionally biased region" description="Low complexity" evidence="7">
    <location>
        <begin position="666"/>
        <end position="680"/>
    </location>
</feature>
<dbReference type="SUPFAM" id="SSF57850">
    <property type="entry name" value="RING/U-box"/>
    <property type="match status" value="1"/>
</dbReference>
<evidence type="ECO:0000313" key="9">
    <source>
        <dbReference type="EMBL" id="CAH0384867.1"/>
    </source>
</evidence>
<feature type="compositionally biased region" description="Basic and acidic residues" evidence="7">
    <location>
        <begin position="287"/>
        <end position="326"/>
    </location>
</feature>
<feature type="compositionally biased region" description="Low complexity" evidence="7">
    <location>
        <begin position="695"/>
        <end position="707"/>
    </location>
</feature>
<dbReference type="Gene3D" id="3.10.20.90">
    <property type="entry name" value="Phosphatidylinositol 3-kinase Catalytic Subunit, Chain A, domain 1"/>
    <property type="match status" value="1"/>
</dbReference>
<dbReference type="PROSITE" id="PS50089">
    <property type="entry name" value="ZF_RING_2"/>
    <property type="match status" value="1"/>
</dbReference>
<feature type="compositionally biased region" description="Polar residues" evidence="7">
    <location>
        <begin position="1171"/>
        <end position="1181"/>
    </location>
</feature>
<feature type="region of interest" description="Disordered" evidence="7">
    <location>
        <begin position="872"/>
        <end position="1203"/>
    </location>
</feature>
<keyword evidence="10" id="KW-1185">Reference proteome</keyword>
<dbReference type="GO" id="GO:1990841">
    <property type="term" value="F:promoter-specific chromatin binding"/>
    <property type="evidence" value="ECO:0007669"/>
    <property type="project" value="TreeGrafter"/>
</dbReference>
<accession>A0A9P0F1W6</accession>